<dbReference type="AlphaFoldDB" id="M3JYV7"/>
<dbReference type="InterPro" id="IPR001623">
    <property type="entry name" value="DnaJ_domain"/>
</dbReference>
<sequence length="327" mass="36476">MSSHTKEQETIVLKILSYKPHQFYEILAVEKTASDGEIKKSYRKLAIKCHPDKNPHPRASEAFKYLNKAWEVLSDPSKKNIFDQTGTDPTSRINSAGGGGASGFSQSAFSGRTGFAGAAHPFEDDLFNMFFGGGGQSPFGAGGQTFTFGGNGFTFQSFGGNNDPFMRHRRAQHQRRPRGAAGQGQTPEEQPSLFEALKGVMPLLLLLLVPVLSAIFSSDTSPEYSFVPSTEYHIQRNTPTYDIPYFVNGKFQEKHGSKSKRQLKNYDAKVENIFISDKRAKCSREQVHKDQLIEDAYGWFSVDNDKLQRAERYPTPNCDVLKALNLL</sequence>
<dbReference type="InterPro" id="IPR036869">
    <property type="entry name" value="J_dom_sf"/>
</dbReference>
<dbReference type="Pfam" id="PF09320">
    <property type="entry name" value="DUF1977"/>
    <property type="match status" value="1"/>
</dbReference>
<dbReference type="GO" id="GO:0030544">
    <property type="term" value="F:Hsp70 protein binding"/>
    <property type="evidence" value="ECO:0007669"/>
    <property type="project" value="TreeGrafter"/>
</dbReference>
<dbReference type="Gene3D" id="1.10.287.110">
    <property type="entry name" value="DnaJ domain"/>
    <property type="match status" value="1"/>
</dbReference>
<evidence type="ECO:0000256" key="6">
    <source>
        <dbReference type="SAM" id="MobiDB-lite"/>
    </source>
</evidence>
<dbReference type="eggNOG" id="KOG0714">
    <property type="taxonomic scope" value="Eukaryota"/>
</dbReference>
<feature type="compositionally biased region" description="Basic residues" evidence="6">
    <location>
        <begin position="167"/>
        <end position="178"/>
    </location>
</feature>
<dbReference type="SMART" id="SM00271">
    <property type="entry name" value="DnaJ"/>
    <property type="match status" value="1"/>
</dbReference>
<dbReference type="CDD" id="cd06257">
    <property type="entry name" value="DnaJ"/>
    <property type="match status" value="1"/>
</dbReference>
<name>M3JYV7_CANMX</name>
<dbReference type="PRINTS" id="PR00625">
    <property type="entry name" value="JDOMAIN"/>
</dbReference>
<evidence type="ECO:0000256" key="5">
    <source>
        <dbReference type="ARBA" id="ARBA00023136"/>
    </source>
</evidence>
<evidence type="ECO:0000256" key="2">
    <source>
        <dbReference type="ARBA" id="ARBA00022692"/>
    </source>
</evidence>
<feature type="domain" description="J" evidence="7">
    <location>
        <begin position="22"/>
        <end position="86"/>
    </location>
</feature>
<comment type="subcellular location">
    <subcellularLocation>
        <location evidence="1">Endoplasmic reticulum membrane</location>
        <topology evidence="1">Single-pass membrane protein</topology>
    </subcellularLocation>
</comment>
<organism evidence="8 9">
    <name type="scientific">Candida maltosa (strain Xu316)</name>
    <name type="common">Yeast</name>
    <dbReference type="NCBI Taxonomy" id="1245528"/>
    <lineage>
        <taxon>Eukaryota</taxon>
        <taxon>Fungi</taxon>
        <taxon>Dikarya</taxon>
        <taxon>Ascomycota</taxon>
        <taxon>Saccharomycotina</taxon>
        <taxon>Pichiomycetes</taxon>
        <taxon>Debaryomycetaceae</taxon>
        <taxon>Candida/Lodderomyces clade</taxon>
        <taxon>Candida</taxon>
    </lineage>
</organism>
<dbReference type="Proteomes" id="UP000011777">
    <property type="component" value="Unassembled WGS sequence"/>
</dbReference>
<feature type="non-terminal residue" evidence="8">
    <location>
        <position position="1"/>
    </location>
</feature>
<evidence type="ECO:0000256" key="4">
    <source>
        <dbReference type="ARBA" id="ARBA00022989"/>
    </source>
</evidence>
<dbReference type="PANTHER" id="PTHR43908">
    <property type="entry name" value="AT29763P-RELATED"/>
    <property type="match status" value="1"/>
</dbReference>
<accession>M3JYV7</accession>
<dbReference type="PROSITE" id="PS50076">
    <property type="entry name" value="DNAJ_2"/>
    <property type="match status" value="1"/>
</dbReference>
<evidence type="ECO:0000256" key="1">
    <source>
        <dbReference type="ARBA" id="ARBA00004389"/>
    </source>
</evidence>
<keyword evidence="9" id="KW-1185">Reference proteome</keyword>
<evidence type="ECO:0000256" key="3">
    <source>
        <dbReference type="ARBA" id="ARBA00022824"/>
    </source>
</evidence>
<evidence type="ECO:0000313" key="9">
    <source>
        <dbReference type="Proteomes" id="UP000011777"/>
    </source>
</evidence>
<keyword evidence="3" id="KW-0256">Endoplasmic reticulum</keyword>
<dbReference type="GO" id="GO:0071218">
    <property type="term" value="P:cellular response to misfolded protein"/>
    <property type="evidence" value="ECO:0007669"/>
    <property type="project" value="TreeGrafter"/>
</dbReference>
<dbReference type="InterPro" id="IPR051100">
    <property type="entry name" value="DnaJ_subfamily_B/C"/>
</dbReference>
<evidence type="ECO:0000313" key="8">
    <source>
        <dbReference type="EMBL" id="EMG47589.1"/>
    </source>
</evidence>
<dbReference type="Pfam" id="PF00226">
    <property type="entry name" value="DnaJ"/>
    <property type="match status" value="1"/>
</dbReference>
<keyword evidence="2" id="KW-0812">Transmembrane</keyword>
<gene>
    <name evidence="8" type="ORF">G210_2001</name>
</gene>
<dbReference type="SUPFAM" id="SSF46565">
    <property type="entry name" value="Chaperone J-domain"/>
    <property type="match status" value="1"/>
</dbReference>
<dbReference type="OMA" id="ARSREHN"/>
<dbReference type="PROSITE" id="PS00636">
    <property type="entry name" value="DNAJ_1"/>
    <property type="match status" value="1"/>
</dbReference>
<dbReference type="GO" id="GO:0005789">
    <property type="term" value="C:endoplasmic reticulum membrane"/>
    <property type="evidence" value="ECO:0007669"/>
    <property type="project" value="UniProtKB-SubCell"/>
</dbReference>
<feature type="region of interest" description="Disordered" evidence="6">
    <location>
        <begin position="80"/>
        <end position="99"/>
    </location>
</feature>
<keyword evidence="4" id="KW-1133">Transmembrane helix</keyword>
<reference evidence="8 9" key="1">
    <citation type="submission" date="2013-02" db="EMBL/GenBank/DDBJ databases">
        <title>Genome sequence of Candida maltosa Xu316, a potential industrial strain for xylitol and ethanol production.</title>
        <authorList>
            <person name="Yu J."/>
            <person name="Wang Q."/>
            <person name="Geng X."/>
            <person name="Bao W."/>
            <person name="He P."/>
            <person name="Cai J."/>
        </authorList>
    </citation>
    <scope>NUCLEOTIDE SEQUENCE [LARGE SCALE GENOMIC DNA]</scope>
    <source>
        <strain evidence="9">Xu316</strain>
    </source>
</reference>
<feature type="compositionally biased region" description="Polar residues" evidence="6">
    <location>
        <begin position="82"/>
        <end position="94"/>
    </location>
</feature>
<comment type="caution">
    <text evidence="8">The sequence shown here is derived from an EMBL/GenBank/DDBJ whole genome shotgun (WGS) entry which is preliminary data.</text>
</comment>
<proteinExistence type="predicted"/>
<dbReference type="EMBL" id="AOGT01001480">
    <property type="protein sequence ID" value="EMG47589.1"/>
    <property type="molecule type" value="Genomic_DNA"/>
</dbReference>
<dbReference type="FunFam" id="1.10.287.110:FF:000070">
    <property type="entry name" value="Endoplasmic reticulum protein, putative"/>
    <property type="match status" value="1"/>
</dbReference>
<dbReference type="HOGENOM" id="CLU_043579_1_0_1"/>
<protein>
    <submittedName>
        <fullName evidence="8">DnaJ-like protein</fullName>
    </submittedName>
</protein>
<dbReference type="InterPro" id="IPR015399">
    <property type="entry name" value="DUF1977_DnaJ-like"/>
</dbReference>
<dbReference type="OrthoDB" id="1507364at2759"/>
<keyword evidence="5" id="KW-0472">Membrane</keyword>
<dbReference type="PANTHER" id="PTHR43908:SF3">
    <property type="entry name" value="AT29763P-RELATED"/>
    <property type="match status" value="1"/>
</dbReference>
<dbReference type="InterPro" id="IPR018253">
    <property type="entry name" value="DnaJ_domain_CS"/>
</dbReference>
<evidence type="ECO:0000259" key="7">
    <source>
        <dbReference type="PROSITE" id="PS50076"/>
    </source>
</evidence>
<dbReference type="STRING" id="1245528.M3JYV7"/>
<feature type="region of interest" description="Disordered" evidence="6">
    <location>
        <begin position="163"/>
        <end position="190"/>
    </location>
</feature>